<keyword evidence="2" id="KW-1185">Reference proteome</keyword>
<evidence type="ECO:0000313" key="1">
    <source>
        <dbReference type="EMBL" id="CAG8609012.1"/>
    </source>
</evidence>
<comment type="caution">
    <text evidence="1">The sequence shown here is derived from an EMBL/GenBank/DDBJ whole genome shotgun (WGS) entry which is preliminary data.</text>
</comment>
<proteinExistence type="predicted"/>
<dbReference type="AlphaFoldDB" id="A0A9N9GIR0"/>
<name>A0A9N9GIR0_9GLOM</name>
<feature type="non-terminal residue" evidence="1">
    <location>
        <position position="115"/>
    </location>
</feature>
<gene>
    <name evidence="1" type="ORF">DERYTH_LOCUS8037</name>
</gene>
<reference evidence="1" key="1">
    <citation type="submission" date="2021-06" db="EMBL/GenBank/DDBJ databases">
        <authorList>
            <person name="Kallberg Y."/>
            <person name="Tangrot J."/>
            <person name="Rosling A."/>
        </authorList>
    </citation>
    <scope>NUCLEOTIDE SEQUENCE</scope>
    <source>
        <strain evidence="1">MA453B</strain>
    </source>
</reference>
<dbReference type="EMBL" id="CAJVPY010004059">
    <property type="protein sequence ID" value="CAG8609012.1"/>
    <property type="molecule type" value="Genomic_DNA"/>
</dbReference>
<dbReference type="Proteomes" id="UP000789405">
    <property type="component" value="Unassembled WGS sequence"/>
</dbReference>
<dbReference type="OrthoDB" id="2415320at2759"/>
<accession>A0A9N9GIR0</accession>
<sequence>MIPIHPVQINSTIPNGTYWSLKNILFILISKLAYGNLSVLQIGDVIHIKLSGDGHQVGKHHNHLIFIACMLNKHDAVLSSSNQYCIFLYNGVKQYEVLQKALSFLIDELIVLNKE</sequence>
<protein>
    <submittedName>
        <fullName evidence="1">3354_t:CDS:1</fullName>
    </submittedName>
</protein>
<organism evidence="1 2">
    <name type="scientific">Dentiscutata erythropus</name>
    <dbReference type="NCBI Taxonomy" id="1348616"/>
    <lineage>
        <taxon>Eukaryota</taxon>
        <taxon>Fungi</taxon>
        <taxon>Fungi incertae sedis</taxon>
        <taxon>Mucoromycota</taxon>
        <taxon>Glomeromycotina</taxon>
        <taxon>Glomeromycetes</taxon>
        <taxon>Diversisporales</taxon>
        <taxon>Gigasporaceae</taxon>
        <taxon>Dentiscutata</taxon>
    </lineage>
</organism>
<evidence type="ECO:0000313" key="2">
    <source>
        <dbReference type="Proteomes" id="UP000789405"/>
    </source>
</evidence>